<comment type="caution">
    <text evidence="2">The sequence shown here is derived from an EMBL/GenBank/DDBJ whole genome shotgun (WGS) entry which is preliminary data.</text>
</comment>
<reference evidence="2 3" key="1">
    <citation type="journal article" date="2019" name="Commun. Biol.">
        <title>The bagworm genome reveals a unique fibroin gene that provides high tensile strength.</title>
        <authorList>
            <person name="Kono N."/>
            <person name="Nakamura H."/>
            <person name="Ohtoshi R."/>
            <person name="Tomita M."/>
            <person name="Numata K."/>
            <person name="Arakawa K."/>
        </authorList>
    </citation>
    <scope>NUCLEOTIDE SEQUENCE [LARGE SCALE GENOMIC DNA]</scope>
</reference>
<dbReference type="AlphaFoldDB" id="A0A4C1XZ66"/>
<dbReference type="InterPro" id="IPR011009">
    <property type="entry name" value="Kinase-like_dom_sf"/>
</dbReference>
<feature type="domain" description="CHK kinase-like" evidence="1">
    <location>
        <begin position="125"/>
        <end position="276"/>
    </location>
</feature>
<dbReference type="InterPro" id="IPR015897">
    <property type="entry name" value="CHK_kinase-like"/>
</dbReference>
<evidence type="ECO:0000259" key="1">
    <source>
        <dbReference type="SMART" id="SM00587"/>
    </source>
</evidence>
<dbReference type="PANTHER" id="PTHR11012">
    <property type="entry name" value="PROTEIN KINASE-LIKE DOMAIN-CONTAINING"/>
    <property type="match status" value="1"/>
</dbReference>
<gene>
    <name evidence="2" type="ORF">EVAR_86678_1</name>
</gene>
<dbReference type="OrthoDB" id="191037at2759"/>
<protein>
    <recommendedName>
        <fullName evidence="1">CHK kinase-like domain-containing protein</fullName>
    </recommendedName>
</protein>
<dbReference type="Pfam" id="PF02958">
    <property type="entry name" value="EcKL"/>
    <property type="match status" value="2"/>
</dbReference>
<dbReference type="SUPFAM" id="SSF56112">
    <property type="entry name" value="Protein kinase-like (PK-like)"/>
    <property type="match status" value="1"/>
</dbReference>
<name>A0A4C1XZ66_EUMVA</name>
<accession>A0A4C1XZ66</accession>
<proteinExistence type="predicted"/>
<dbReference type="Gene3D" id="3.90.1200.10">
    <property type="match status" value="1"/>
</dbReference>
<evidence type="ECO:0000313" key="2">
    <source>
        <dbReference type="EMBL" id="GBP67852.1"/>
    </source>
</evidence>
<sequence>MQIDTEAILNELLESVIEDEGLNHPEVVIKPVSSGGANYTSTLYTITVRIPGGDDLELFAKVACLGEHVRNAMRAERFFANERFFYRDLQKIYGDLQVRSKIPEDQRLFLPKFYACSDERLKETLILENLVAKGYVLYDRLKSVTWEYAAAAMDELAKLHALSYAFAADDPEKFTKVAAKTEMMFAGCADELDKMWQKSEANALNALPEHLKSRLNAFLIKESGSKGFLNYSITNRGPVLLHGDYRPSNLLHKMTIRLAEIICSCVEFSLTKAGRASQPVRRLKRNLLCGRKLLEKWAAGEGNGLIVGERGDGGGSGPPEISLTKCKATAEADTSIPYSVKVWYLSPVEPAHFRCSQDDKLEKLIPVDYQTIYGGPTMCDIYYFIFSGTDGEFRRQHFRPLLDRYYTSFSHFLKKLQQNPEEMYPREHYEEDVKKFLPYGLLVAVLFLPLILVDEECAPSFDGDAQLSDIAVEPNKIYEKRILEVVEDFVEWGIL</sequence>
<dbReference type="PANTHER" id="PTHR11012:SF8">
    <property type="entry name" value="JUVENILE HORMONE-INDUCIBLE PROTEIN 26"/>
    <property type="match status" value="1"/>
</dbReference>
<dbReference type="EMBL" id="BGZK01000994">
    <property type="protein sequence ID" value="GBP67852.1"/>
    <property type="molecule type" value="Genomic_DNA"/>
</dbReference>
<organism evidence="2 3">
    <name type="scientific">Eumeta variegata</name>
    <name type="common">Bagworm moth</name>
    <name type="synonym">Eumeta japonica</name>
    <dbReference type="NCBI Taxonomy" id="151549"/>
    <lineage>
        <taxon>Eukaryota</taxon>
        <taxon>Metazoa</taxon>
        <taxon>Ecdysozoa</taxon>
        <taxon>Arthropoda</taxon>
        <taxon>Hexapoda</taxon>
        <taxon>Insecta</taxon>
        <taxon>Pterygota</taxon>
        <taxon>Neoptera</taxon>
        <taxon>Endopterygota</taxon>
        <taxon>Lepidoptera</taxon>
        <taxon>Glossata</taxon>
        <taxon>Ditrysia</taxon>
        <taxon>Tineoidea</taxon>
        <taxon>Psychidae</taxon>
        <taxon>Oiketicinae</taxon>
        <taxon>Eumeta</taxon>
    </lineage>
</organism>
<keyword evidence="3" id="KW-1185">Reference proteome</keyword>
<evidence type="ECO:0000313" key="3">
    <source>
        <dbReference type="Proteomes" id="UP000299102"/>
    </source>
</evidence>
<dbReference type="Proteomes" id="UP000299102">
    <property type="component" value="Unassembled WGS sequence"/>
</dbReference>
<dbReference type="InterPro" id="IPR004119">
    <property type="entry name" value="EcKL"/>
</dbReference>
<dbReference type="SMART" id="SM00587">
    <property type="entry name" value="CHK"/>
    <property type="match status" value="1"/>
</dbReference>